<feature type="transmembrane region" description="Helical" evidence="1">
    <location>
        <begin position="123"/>
        <end position="144"/>
    </location>
</feature>
<dbReference type="EMBL" id="DVHK01000093">
    <property type="protein sequence ID" value="HIR67282.1"/>
    <property type="molecule type" value="Genomic_DNA"/>
</dbReference>
<protein>
    <submittedName>
        <fullName evidence="2">Uncharacterized protein</fullName>
    </submittedName>
</protein>
<keyword evidence="1" id="KW-1133">Transmembrane helix</keyword>
<evidence type="ECO:0000313" key="2">
    <source>
        <dbReference type="EMBL" id="HIR67282.1"/>
    </source>
</evidence>
<proteinExistence type="predicted"/>
<accession>A0A9D1J9R7</accession>
<reference evidence="2" key="1">
    <citation type="submission" date="2020-10" db="EMBL/GenBank/DDBJ databases">
        <authorList>
            <person name="Gilroy R."/>
        </authorList>
    </citation>
    <scope>NUCLEOTIDE SEQUENCE</scope>
    <source>
        <strain evidence="2">ChiW16-3235</strain>
    </source>
</reference>
<keyword evidence="1" id="KW-0472">Membrane</keyword>
<feature type="transmembrane region" description="Helical" evidence="1">
    <location>
        <begin position="220"/>
        <end position="242"/>
    </location>
</feature>
<evidence type="ECO:0000313" key="3">
    <source>
        <dbReference type="Proteomes" id="UP000823913"/>
    </source>
</evidence>
<feature type="transmembrane region" description="Helical" evidence="1">
    <location>
        <begin position="12"/>
        <end position="32"/>
    </location>
</feature>
<evidence type="ECO:0000256" key="1">
    <source>
        <dbReference type="SAM" id="Phobius"/>
    </source>
</evidence>
<keyword evidence="1" id="KW-0812">Transmembrane</keyword>
<reference evidence="2" key="2">
    <citation type="journal article" date="2021" name="PeerJ">
        <title>Extensive microbial diversity within the chicken gut microbiome revealed by metagenomics and culture.</title>
        <authorList>
            <person name="Gilroy R."/>
            <person name="Ravi A."/>
            <person name="Getino M."/>
            <person name="Pursley I."/>
            <person name="Horton D.L."/>
            <person name="Alikhan N.F."/>
            <person name="Baker D."/>
            <person name="Gharbi K."/>
            <person name="Hall N."/>
            <person name="Watson M."/>
            <person name="Adriaenssens E.M."/>
            <person name="Foster-Nyarko E."/>
            <person name="Jarju S."/>
            <person name="Secka A."/>
            <person name="Antonio M."/>
            <person name="Oren A."/>
            <person name="Chaudhuri R.R."/>
            <person name="La Ragione R."/>
            <person name="Hildebrand F."/>
            <person name="Pallen M.J."/>
        </authorList>
    </citation>
    <scope>NUCLEOTIDE SEQUENCE</scope>
    <source>
        <strain evidence="2">ChiW16-3235</strain>
    </source>
</reference>
<feature type="transmembrane region" description="Helical" evidence="1">
    <location>
        <begin position="156"/>
        <end position="181"/>
    </location>
</feature>
<comment type="caution">
    <text evidence="2">The sequence shown here is derived from an EMBL/GenBank/DDBJ whole genome shotgun (WGS) entry which is preliminary data.</text>
</comment>
<name>A0A9D1J9R7_9FIRM</name>
<gene>
    <name evidence="2" type="ORF">IAB94_04480</name>
</gene>
<organism evidence="2 3">
    <name type="scientific">Candidatus Coproplasma avicola</name>
    <dbReference type="NCBI Taxonomy" id="2840744"/>
    <lineage>
        <taxon>Bacteria</taxon>
        <taxon>Bacillati</taxon>
        <taxon>Bacillota</taxon>
        <taxon>Clostridia</taxon>
        <taxon>Eubacteriales</taxon>
        <taxon>Candidatus Coproplasma</taxon>
    </lineage>
</organism>
<dbReference type="NCBIfam" id="NF040920">
    <property type="entry name" value="CD1871A_fam"/>
    <property type="match status" value="1"/>
</dbReference>
<dbReference type="Proteomes" id="UP000823913">
    <property type="component" value="Unassembled WGS sequence"/>
</dbReference>
<dbReference type="InterPro" id="IPR047708">
    <property type="entry name" value="CD1871A-like"/>
</dbReference>
<sequence>MTPTVRRLHMWYGIFLAVFTIIVGILFISQAADIYYSGVGYSRELVVERCTAIAAPFWIWVAAVIAGGIIWTVFPEDEKKLKRLPDARGDAERFYKLAAKESDKPGFDEAAQAVARDAKIRKILWLSCMGVCLVCAAVGMAFLFNLPSYPSDPNDAILGLVRSVLPCVLVAFAACIGATIYDGIAAKKVLPHVKKMLALGGRSQEQAQPGKIALVLQSPVTLLIVRIAIILVAIVFIVLGVFNGGMNDVLIKAINICTECIGMG</sequence>
<dbReference type="AlphaFoldDB" id="A0A9D1J9R7"/>
<feature type="transmembrane region" description="Helical" evidence="1">
    <location>
        <begin position="52"/>
        <end position="74"/>
    </location>
</feature>